<accession>A0A915HSX4</accession>
<name>A0A915HSX4_ROMCU</name>
<protein>
    <submittedName>
        <fullName evidence="3">Uncharacterized protein</fullName>
    </submittedName>
</protein>
<reference evidence="3" key="1">
    <citation type="submission" date="2022-11" db="UniProtKB">
        <authorList>
            <consortium name="WormBaseParasite"/>
        </authorList>
    </citation>
    <scope>IDENTIFICATION</scope>
</reference>
<dbReference type="Proteomes" id="UP000887565">
    <property type="component" value="Unplaced"/>
</dbReference>
<evidence type="ECO:0000313" key="2">
    <source>
        <dbReference type="Proteomes" id="UP000887565"/>
    </source>
</evidence>
<keyword evidence="2" id="KW-1185">Reference proteome</keyword>
<sequence length="83" mass="9059">MGLGSFITHSTPRSAAQRLPPKPDGQIVDLKEKIKCLECSLLAQAQELADSKAKLIIFENQDSHGVTIARSNASCRNMTHVEI</sequence>
<dbReference type="WBParaSite" id="nRc.2.0.1.t04505-RA">
    <property type="protein sequence ID" value="nRc.2.0.1.t04505-RA"/>
    <property type="gene ID" value="nRc.2.0.1.g04505"/>
</dbReference>
<feature type="region of interest" description="Disordered" evidence="1">
    <location>
        <begin position="1"/>
        <end position="24"/>
    </location>
</feature>
<dbReference type="AlphaFoldDB" id="A0A915HSX4"/>
<proteinExistence type="predicted"/>
<evidence type="ECO:0000256" key="1">
    <source>
        <dbReference type="SAM" id="MobiDB-lite"/>
    </source>
</evidence>
<evidence type="ECO:0000313" key="3">
    <source>
        <dbReference type="WBParaSite" id="nRc.2.0.1.t04505-RA"/>
    </source>
</evidence>
<organism evidence="2 3">
    <name type="scientific">Romanomermis culicivorax</name>
    <name type="common">Nematode worm</name>
    <dbReference type="NCBI Taxonomy" id="13658"/>
    <lineage>
        <taxon>Eukaryota</taxon>
        <taxon>Metazoa</taxon>
        <taxon>Ecdysozoa</taxon>
        <taxon>Nematoda</taxon>
        <taxon>Enoplea</taxon>
        <taxon>Dorylaimia</taxon>
        <taxon>Mermithida</taxon>
        <taxon>Mermithoidea</taxon>
        <taxon>Mermithidae</taxon>
        <taxon>Romanomermis</taxon>
    </lineage>
</organism>